<organism evidence="2 3">
    <name type="scientific">Desulfonema limicola</name>
    <dbReference type="NCBI Taxonomy" id="45656"/>
    <lineage>
        <taxon>Bacteria</taxon>
        <taxon>Pseudomonadati</taxon>
        <taxon>Thermodesulfobacteriota</taxon>
        <taxon>Desulfobacteria</taxon>
        <taxon>Desulfobacterales</taxon>
        <taxon>Desulfococcaceae</taxon>
        <taxon>Desulfonema</taxon>
    </lineage>
</organism>
<dbReference type="RefSeq" id="WP_207687627.1">
    <property type="nucleotide sequence ID" value="NZ_CP061799.1"/>
</dbReference>
<feature type="transmembrane region" description="Helical" evidence="1">
    <location>
        <begin position="42"/>
        <end position="59"/>
    </location>
</feature>
<evidence type="ECO:0000256" key="1">
    <source>
        <dbReference type="SAM" id="Phobius"/>
    </source>
</evidence>
<dbReference type="KEGG" id="dli:dnl_39480"/>
<dbReference type="Proteomes" id="UP000663720">
    <property type="component" value="Chromosome"/>
</dbReference>
<name>A0A975BAE5_9BACT</name>
<keyword evidence="1" id="KW-1133">Transmembrane helix</keyword>
<keyword evidence="1" id="KW-0472">Membrane</keyword>
<feature type="transmembrane region" description="Helical" evidence="1">
    <location>
        <begin position="136"/>
        <end position="155"/>
    </location>
</feature>
<accession>A0A975BAE5</accession>
<protein>
    <submittedName>
        <fullName evidence="2">Uncharacterized protein</fullName>
    </submittedName>
</protein>
<reference evidence="2" key="1">
    <citation type="journal article" date="2021" name="Microb. Physiol.">
        <title>Proteogenomic Insights into the Physiology of Marine, Sulfate-Reducing, Filamentous Desulfonema limicola and Desulfonema magnum.</title>
        <authorList>
            <person name="Schnaars V."/>
            <person name="Wohlbrand L."/>
            <person name="Scheve S."/>
            <person name="Hinrichs C."/>
            <person name="Reinhardt R."/>
            <person name="Rabus R."/>
        </authorList>
    </citation>
    <scope>NUCLEOTIDE SEQUENCE</scope>
    <source>
        <strain evidence="2">5ac10</strain>
    </source>
</reference>
<evidence type="ECO:0000313" key="2">
    <source>
        <dbReference type="EMBL" id="QTA81609.1"/>
    </source>
</evidence>
<evidence type="ECO:0000313" key="3">
    <source>
        <dbReference type="Proteomes" id="UP000663720"/>
    </source>
</evidence>
<gene>
    <name evidence="2" type="ORF">dnl_39480</name>
</gene>
<keyword evidence="1" id="KW-0812">Transmembrane</keyword>
<sequence length="185" mass="20929">MKTITYSPLRTSVIFGLMCAIGFIPVNTVLGSMFSYPLPFRFTIWLCLCFYSLLLVKWADKKTGSLFFPLMLLFICIYMVPTGPLYLVLTLAVLSWIRSGLCFTGPLLKTIPAELVICFGSGFLAQSFSPNTSIKWAGVIWLFFLCQSVYFVFFGKEFDLKNNVKASSDTFEHARKQAEKMLISL</sequence>
<dbReference type="AlphaFoldDB" id="A0A975BAE5"/>
<feature type="transmembrane region" description="Helical" evidence="1">
    <location>
        <begin position="71"/>
        <end position="97"/>
    </location>
</feature>
<dbReference type="EMBL" id="CP061799">
    <property type="protein sequence ID" value="QTA81609.1"/>
    <property type="molecule type" value="Genomic_DNA"/>
</dbReference>
<proteinExistence type="predicted"/>
<keyword evidence="3" id="KW-1185">Reference proteome</keyword>
<feature type="transmembrane region" description="Helical" evidence="1">
    <location>
        <begin position="12"/>
        <end position="36"/>
    </location>
</feature>